<evidence type="ECO:0000256" key="4">
    <source>
        <dbReference type="ARBA" id="ARBA00022801"/>
    </source>
</evidence>
<evidence type="ECO:0000256" key="3">
    <source>
        <dbReference type="ARBA" id="ARBA00022723"/>
    </source>
</evidence>
<dbReference type="PANTHER" id="PTHR13204:SF1">
    <property type="entry name" value="ESTER HYDROLASE C11ORF54"/>
    <property type="match status" value="1"/>
</dbReference>
<feature type="domain" description="DUF1907" evidence="7">
    <location>
        <begin position="25"/>
        <end position="302"/>
    </location>
</feature>
<proteinExistence type="predicted"/>
<dbReference type="PANTHER" id="PTHR13204">
    <property type="entry name" value="PTD012 PROTEIN"/>
    <property type="match status" value="1"/>
</dbReference>
<keyword evidence="5" id="KW-0862">Zinc</keyword>
<evidence type="ECO:0000313" key="8">
    <source>
        <dbReference type="EMBL" id="CAB3397608.1"/>
    </source>
</evidence>
<dbReference type="AlphaFoldDB" id="A0A8S1EC15"/>
<comment type="subcellular location">
    <subcellularLocation>
        <location evidence="1">Nucleus</location>
    </subcellularLocation>
</comment>
<keyword evidence="9" id="KW-1185">Reference proteome</keyword>
<keyword evidence="3" id="KW-0479">Metal-binding</keyword>
<evidence type="ECO:0000256" key="2">
    <source>
        <dbReference type="ARBA" id="ARBA00011245"/>
    </source>
</evidence>
<evidence type="ECO:0000259" key="7">
    <source>
        <dbReference type="SMART" id="SM01168"/>
    </source>
</evidence>
<dbReference type="SMART" id="SM01168">
    <property type="entry name" value="DUF1907"/>
    <property type="match status" value="1"/>
</dbReference>
<dbReference type="Pfam" id="PF08925">
    <property type="entry name" value="DUF1907"/>
    <property type="match status" value="1"/>
</dbReference>
<name>A0A8S1EC15_9PELO</name>
<dbReference type="GO" id="GO:0008270">
    <property type="term" value="F:zinc ion binding"/>
    <property type="evidence" value="ECO:0007669"/>
    <property type="project" value="TreeGrafter"/>
</dbReference>
<dbReference type="GO" id="GO:0005634">
    <property type="term" value="C:nucleus"/>
    <property type="evidence" value="ECO:0007669"/>
    <property type="project" value="UniProtKB-SubCell"/>
</dbReference>
<comment type="subunit">
    <text evidence="2">Monomer.</text>
</comment>
<evidence type="ECO:0000256" key="1">
    <source>
        <dbReference type="ARBA" id="ARBA00004123"/>
    </source>
</evidence>
<sequence>MPDCSKNLSKIIDNFKPSLDELKNVFQNALLKNFENVSVDVVACPDLSKSPFNQQSSGFGKNLRIAEVGGPGNLFPEFHPDHQFDIREIAKVCDSPSASVIGPGAGPWPIVGVNNEMVADVNLKTNKTSTKIAKIDEESPKGYAISIVAEPKFSLMANLALSEADETIDVVHLKVSKRRGTNNLTVCLREGLEAHFGNKLVSMAGVFIIREGKAKLHVMPDFPGCPFENAEHVDKWLRYFEMDAPLVCTTVIHSTDPGHNLRLEHTHCYSEHGDGGHYHYDTTPDTVVYEGWFAPSEKIYRIDEIGNRSNFK</sequence>
<gene>
    <name evidence="8" type="ORF">CBOVIS_LOCUS995</name>
</gene>
<comment type="caution">
    <text evidence="8">The sequence shown here is derived from an EMBL/GenBank/DDBJ whole genome shotgun (WGS) entry which is preliminary data.</text>
</comment>
<accession>A0A8S1EC15</accession>
<protein>
    <recommendedName>
        <fullName evidence="7">DUF1907 domain-containing protein</fullName>
    </recommendedName>
</protein>
<reference evidence="8 9" key="1">
    <citation type="submission" date="2020-04" db="EMBL/GenBank/DDBJ databases">
        <authorList>
            <person name="Laetsch R D."/>
            <person name="Stevens L."/>
            <person name="Kumar S."/>
            <person name="Blaxter L. M."/>
        </authorList>
    </citation>
    <scope>NUCLEOTIDE SEQUENCE [LARGE SCALE GENOMIC DNA]</scope>
</reference>
<evidence type="ECO:0000313" key="9">
    <source>
        <dbReference type="Proteomes" id="UP000494206"/>
    </source>
</evidence>
<organism evidence="8 9">
    <name type="scientific">Caenorhabditis bovis</name>
    <dbReference type="NCBI Taxonomy" id="2654633"/>
    <lineage>
        <taxon>Eukaryota</taxon>
        <taxon>Metazoa</taxon>
        <taxon>Ecdysozoa</taxon>
        <taxon>Nematoda</taxon>
        <taxon>Chromadorea</taxon>
        <taxon>Rhabditida</taxon>
        <taxon>Rhabditina</taxon>
        <taxon>Rhabditomorpha</taxon>
        <taxon>Rhabditoidea</taxon>
        <taxon>Rhabditidae</taxon>
        <taxon>Peloderinae</taxon>
        <taxon>Caenorhabditis</taxon>
    </lineage>
</organism>
<dbReference type="OrthoDB" id="5119241at2759"/>
<evidence type="ECO:0000256" key="6">
    <source>
        <dbReference type="ARBA" id="ARBA00023242"/>
    </source>
</evidence>
<keyword evidence="4" id="KW-0378">Hydrolase</keyword>
<keyword evidence="6" id="KW-0539">Nucleus</keyword>
<dbReference type="SUPFAM" id="SSF117856">
    <property type="entry name" value="AF0104/ALDC/Ptd012-like"/>
    <property type="match status" value="1"/>
</dbReference>
<dbReference type="CDD" id="cd17298">
    <property type="entry name" value="DUF1907"/>
    <property type="match status" value="1"/>
</dbReference>
<dbReference type="Proteomes" id="UP000494206">
    <property type="component" value="Unassembled WGS sequence"/>
</dbReference>
<dbReference type="InterPro" id="IPR015021">
    <property type="entry name" value="C11orf54_DUF1907"/>
</dbReference>
<evidence type="ECO:0000256" key="5">
    <source>
        <dbReference type="ARBA" id="ARBA00022833"/>
    </source>
</evidence>
<dbReference type="GO" id="GO:0016788">
    <property type="term" value="F:hydrolase activity, acting on ester bonds"/>
    <property type="evidence" value="ECO:0007669"/>
    <property type="project" value="TreeGrafter"/>
</dbReference>
<dbReference type="EMBL" id="CADEPM010000001">
    <property type="protein sequence ID" value="CAB3397608.1"/>
    <property type="molecule type" value="Genomic_DNA"/>
</dbReference>